<evidence type="ECO:0000256" key="1">
    <source>
        <dbReference type="SAM" id="SignalP"/>
    </source>
</evidence>
<dbReference type="AlphaFoldDB" id="G6F0H4"/>
<gene>
    <name evidence="2" type="ORF">CIN_14050</name>
</gene>
<feature type="chain" id="PRO_5003488589" evidence="1">
    <location>
        <begin position="32"/>
        <end position="183"/>
    </location>
</feature>
<dbReference type="OrthoDB" id="8001261at2"/>
<accession>G6F0H4</accession>
<feature type="signal peptide" evidence="1">
    <location>
        <begin position="1"/>
        <end position="31"/>
    </location>
</feature>
<reference evidence="2 3" key="1">
    <citation type="submission" date="2011-10" db="EMBL/GenBank/DDBJ databases">
        <title>Genome Sequence of Commensalibacter intestini A911, isolated from Drosophila gut.</title>
        <authorList>
            <person name="Lee W.-J."/>
            <person name="Kim E.-K."/>
        </authorList>
    </citation>
    <scope>NUCLEOTIDE SEQUENCE [LARGE SCALE GENOMIC DNA]</scope>
    <source>
        <strain evidence="2 3">A911</strain>
    </source>
</reference>
<organism evidence="2 3">
    <name type="scientific">Commensalibacter intestini A911</name>
    <dbReference type="NCBI Taxonomy" id="1088868"/>
    <lineage>
        <taxon>Bacteria</taxon>
        <taxon>Pseudomonadati</taxon>
        <taxon>Pseudomonadota</taxon>
        <taxon>Alphaproteobacteria</taxon>
        <taxon>Acetobacterales</taxon>
        <taxon>Acetobacteraceae</taxon>
    </lineage>
</organism>
<evidence type="ECO:0000313" key="2">
    <source>
        <dbReference type="EMBL" id="EHD14046.1"/>
    </source>
</evidence>
<protein>
    <submittedName>
        <fullName evidence="2">Uncharacterized protein</fullName>
    </submittedName>
</protein>
<name>G6F0H4_9PROT</name>
<comment type="caution">
    <text evidence="2">The sequence shown here is derived from an EMBL/GenBank/DDBJ whole genome shotgun (WGS) entry which is preliminary data.</text>
</comment>
<proteinExistence type="predicted"/>
<dbReference type="EMBL" id="AGFR01000007">
    <property type="protein sequence ID" value="EHD14046.1"/>
    <property type="molecule type" value="Genomic_DNA"/>
</dbReference>
<evidence type="ECO:0000313" key="3">
    <source>
        <dbReference type="Proteomes" id="UP000005939"/>
    </source>
</evidence>
<dbReference type="RefSeq" id="WP_008854395.1">
    <property type="nucleotide sequence ID" value="NZ_AGFR01000007.1"/>
</dbReference>
<sequence>MKQILSSLSLLGLYAALTVTGLVGISYSAHAAEGKACYEQFSEAKKAGTLTGKNFKEFKVAHCDAKGVVTTPKSATTTEPNKSVTPVAGEVSNKVIAKDNTKEPVKKEAVEKAPVTIGDVVFPDKIDAQFASEKEGTARMHTCQKQYNANKVSSKNGGLKWIQKGGGYYSECNKHLKSAVATK</sequence>
<keyword evidence="1" id="KW-0732">Signal</keyword>
<dbReference type="Proteomes" id="UP000005939">
    <property type="component" value="Unassembled WGS sequence"/>
</dbReference>
<dbReference type="PATRIC" id="fig|1088868.3.peg.1411"/>
<dbReference type="STRING" id="1088868.CIN_14050"/>
<dbReference type="eggNOG" id="ENOG5032SYQ">
    <property type="taxonomic scope" value="Bacteria"/>
</dbReference>